<dbReference type="AlphaFoldDB" id="A0AAD8E2G3"/>
<comment type="caution">
    <text evidence="9">The sequence shown here is derived from an EMBL/GenBank/DDBJ whole genome shotgun (WGS) entry which is preliminary data.</text>
</comment>
<accession>A0AAD8E2G3</accession>
<dbReference type="InterPro" id="IPR040801">
    <property type="entry name" value="Ski2_N"/>
</dbReference>
<proteinExistence type="predicted"/>
<sequence>MDSKSTRSLPFGPPPVLPDVQKQLKEYLLCPDRLPIHNYELAQKYWPREPNPRSLFHCDMAPLGTTLKVDRDPTTGKLLQFREVPLDNMGCTAKNSMSLKRAPGPPEQAVRGSNTNYPFWPGGIDELILTGGAEDQDSEVDFVNNLLTVPPGFKNGIRFKSDDLLNHKLPISYPRRRKATVVNLMSIIKQEGDLLGLWQEETKRDEKIAKEKIVIEKLDAEVENELSEVIPKEDIIPVLKISETKTQRIVTQWAEELDISKPVEDFQKKIPVMAKTWPFELDPFQKKYLGYKYLEEHANVFVAAHTSAGKTVVAEYAIALSQKHMTKTIYTSPIKALSNQKYRDFKDTFGDVGLITGDFQINQTAQCLIMTTEILRSMLYCGSEVVRDLEYVIFDEVHYINDSERGHVWEEVLILLPDHVSIVMLSATVPNTMEFANWVGGTKKKKVYVISTLKRPIPLQHFLYTGSGGKSKDERFLIVDKDGKSFNANGYLEACKAKQSRQSNQKASFGPKQGRQHLTPKQETTMWVGFIDHLKRNDKLPVIAFTLSRNRCDQNSSNLNSVDLTTSKEKSYILMFFHHCIQNLKPADRLLPQVVKLEDLLKRGIGVHHSGILPILKEIVEMLFQKGLVKLLFATETFAMGVNMPARTVVFDSIRKFDGHGMRTLQPAEYIQMAGRAGRRGLDQTGTVIIMCKDDVPEERDLKSMMLGTPTILKSKFRLTYSMILNLFRVEKISIEGMMLHSFKEYDHKTKQKKYEKELKIVEETIRNSFSDTEEYFIKWSKVRCFCNVMKKCPLQFNKFTSIHRNCRCGYVKNGISQEFESNREFYV</sequence>
<dbReference type="Pfam" id="PF00270">
    <property type="entry name" value="DEAD"/>
    <property type="match status" value="1"/>
</dbReference>
<dbReference type="FunFam" id="3.40.50.300:FF:000354">
    <property type="entry name" value="ATP-dependent RNA helicase SKI2"/>
    <property type="match status" value="1"/>
</dbReference>
<dbReference type="EMBL" id="JASPKZ010010575">
    <property type="protein sequence ID" value="KAJ9574259.1"/>
    <property type="molecule type" value="Genomic_DNA"/>
</dbReference>
<dbReference type="GO" id="GO:0003724">
    <property type="term" value="F:RNA helicase activity"/>
    <property type="evidence" value="ECO:0007669"/>
    <property type="project" value="UniProtKB-EC"/>
</dbReference>
<name>A0AAD8E2G3_DIPPU</name>
<dbReference type="InterPro" id="IPR014001">
    <property type="entry name" value="Helicase_ATP-bd"/>
</dbReference>
<dbReference type="SMART" id="SM00487">
    <property type="entry name" value="DEXDc"/>
    <property type="match status" value="1"/>
</dbReference>
<evidence type="ECO:0008006" key="11">
    <source>
        <dbReference type="Google" id="ProtNLM"/>
    </source>
</evidence>
<dbReference type="InterPro" id="IPR027417">
    <property type="entry name" value="P-loop_NTPase"/>
</dbReference>
<organism evidence="9 10">
    <name type="scientific">Diploptera punctata</name>
    <name type="common">Pacific beetle cockroach</name>
    <dbReference type="NCBI Taxonomy" id="6984"/>
    <lineage>
        <taxon>Eukaryota</taxon>
        <taxon>Metazoa</taxon>
        <taxon>Ecdysozoa</taxon>
        <taxon>Arthropoda</taxon>
        <taxon>Hexapoda</taxon>
        <taxon>Insecta</taxon>
        <taxon>Pterygota</taxon>
        <taxon>Neoptera</taxon>
        <taxon>Polyneoptera</taxon>
        <taxon>Dictyoptera</taxon>
        <taxon>Blattodea</taxon>
        <taxon>Blaberoidea</taxon>
        <taxon>Blaberidae</taxon>
        <taxon>Diplopterinae</taxon>
        <taxon>Diploptera</taxon>
    </lineage>
</organism>
<gene>
    <name evidence="9" type="ORF">L9F63_026094</name>
</gene>
<dbReference type="Pfam" id="PF17911">
    <property type="entry name" value="Ski2_N"/>
    <property type="match status" value="1"/>
</dbReference>
<keyword evidence="3" id="KW-0347">Helicase</keyword>
<evidence type="ECO:0000256" key="3">
    <source>
        <dbReference type="ARBA" id="ARBA00022806"/>
    </source>
</evidence>
<evidence type="ECO:0000313" key="9">
    <source>
        <dbReference type="EMBL" id="KAJ9574259.1"/>
    </source>
</evidence>
<feature type="domain" description="Helicase ATP-binding" evidence="7">
    <location>
        <begin position="291"/>
        <end position="447"/>
    </location>
</feature>
<evidence type="ECO:0000256" key="1">
    <source>
        <dbReference type="ARBA" id="ARBA00022741"/>
    </source>
</evidence>
<reference evidence="9" key="2">
    <citation type="submission" date="2023-05" db="EMBL/GenBank/DDBJ databases">
        <authorList>
            <person name="Fouks B."/>
        </authorList>
    </citation>
    <scope>NUCLEOTIDE SEQUENCE</scope>
    <source>
        <strain evidence="9">Stay&amp;Tobe</strain>
        <tissue evidence="9">Testes</tissue>
    </source>
</reference>
<dbReference type="GO" id="GO:0003723">
    <property type="term" value="F:RNA binding"/>
    <property type="evidence" value="ECO:0007669"/>
    <property type="project" value="InterPro"/>
</dbReference>
<dbReference type="InterPro" id="IPR001650">
    <property type="entry name" value="Helicase_C-like"/>
</dbReference>
<dbReference type="InterPro" id="IPR011545">
    <property type="entry name" value="DEAD/DEAH_box_helicase_dom"/>
</dbReference>
<keyword evidence="2" id="KW-0378">Hydrolase</keyword>
<keyword evidence="10" id="KW-1185">Reference proteome</keyword>
<evidence type="ECO:0000313" key="10">
    <source>
        <dbReference type="Proteomes" id="UP001233999"/>
    </source>
</evidence>
<dbReference type="Gene3D" id="3.40.50.300">
    <property type="entry name" value="P-loop containing nucleotide triphosphate hydrolases"/>
    <property type="match status" value="2"/>
</dbReference>
<protein>
    <recommendedName>
        <fullName evidence="11">Helicase SKI2W</fullName>
    </recommendedName>
</protein>
<dbReference type="PIRSF" id="PIRSF005198">
    <property type="entry name" value="Antiviral_helicase_SKI2"/>
    <property type="match status" value="1"/>
</dbReference>
<dbReference type="SUPFAM" id="SSF52540">
    <property type="entry name" value="P-loop containing nucleoside triphosphate hydrolases"/>
    <property type="match status" value="1"/>
</dbReference>
<dbReference type="Pfam" id="PF00271">
    <property type="entry name" value="Helicase_C"/>
    <property type="match status" value="1"/>
</dbReference>
<reference evidence="9" key="1">
    <citation type="journal article" date="2023" name="IScience">
        <title>Live-bearing cockroach genome reveals convergent evolutionary mechanisms linked to viviparity in insects and beyond.</title>
        <authorList>
            <person name="Fouks B."/>
            <person name="Harrison M.C."/>
            <person name="Mikhailova A.A."/>
            <person name="Marchal E."/>
            <person name="English S."/>
            <person name="Carruthers M."/>
            <person name="Jennings E.C."/>
            <person name="Chiamaka E.L."/>
            <person name="Frigard R.A."/>
            <person name="Pippel M."/>
            <person name="Attardo G.M."/>
            <person name="Benoit J.B."/>
            <person name="Bornberg-Bauer E."/>
            <person name="Tobe S.S."/>
        </authorList>
    </citation>
    <scope>NUCLEOTIDE SEQUENCE</scope>
    <source>
        <strain evidence="9">Stay&amp;Tobe</strain>
    </source>
</reference>
<evidence type="ECO:0000256" key="2">
    <source>
        <dbReference type="ARBA" id="ARBA00022801"/>
    </source>
</evidence>
<dbReference type="CDD" id="cd18795">
    <property type="entry name" value="SF2_C_Ski2"/>
    <property type="match status" value="1"/>
</dbReference>
<dbReference type="Proteomes" id="UP001233999">
    <property type="component" value="Unassembled WGS sequence"/>
</dbReference>
<dbReference type="PROSITE" id="PS51192">
    <property type="entry name" value="HELICASE_ATP_BIND_1"/>
    <property type="match status" value="1"/>
</dbReference>
<feature type="region of interest" description="Disordered" evidence="6">
    <location>
        <begin position="497"/>
        <end position="518"/>
    </location>
</feature>
<dbReference type="SMART" id="SM00490">
    <property type="entry name" value="HELICc"/>
    <property type="match status" value="1"/>
</dbReference>
<evidence type="ECO:0000256" key="6">
    <source>
        <dbReference type="SAM" id="MobiDB-lite"/>
    </source>
</evidence>
<dbReference type="InterPro" id="IPR016438">
    <property type="entry name" value="SKI2-like"/>
</dbReference>
<dbReference type="InterPro" id="IPR050699">
    <property type="entry name" value="RNA-DNA_Helicase"/>
</dbReference>
<evidence type="ECO:0000256" key="5">
    <source>
        <dbReference type="ARBA" id="ARBA00047984"/>
    </source>
</evidence>
<dbReference type="FunFam" id="3.40.50.300:FF:000447">
    <property type="entry name" value="helicase SKI2W isoform X2"/>
    <property type="match status" value="1"/>
</dbReference>
<comment type="catalytic activity">
    <reaction evidence="5">
        <text>ATP + H2O = ADP + phosphate + H(+)</text>
        <dbReference type="Rhea" id="RHEA:13065"/>
        <dbReference type="ChEBI" id="CHEBI:15377"/>
        <dbReference type="ChEBI" id="CHEBI:15378"/>
        <dbReference type="ChEBI" id="CHEBI:30616"/>
        <dbReference type="ChEBI" id="CHEBI:43474"/>
        <dbReference type="ChEBI" id="CHEBI:456216"/>
        <dbReference type="EC" id="3.6.4.13"/>
    </reaction>
</comment>
<evidence type="ECO:0000259" key="7">
    <source>
        <dbReference type="PROSITE" id="PS51192"/>
    </source>
</evidence>
<dbReference type="PANTHER" id="PTHR12131:SF1">
    <property type="entry name" value="ATP-DEPENDENT RNA HELICASE SUPV3L1, MITOCHONDRIAL-RELATED"/>
    <property type="match status" value="1"/>
</dbReference>
<dbReference type="GO" id="GO:0070478">
    <property type="term" value="P:nuclear-transcribed mRNA catabolic process, 3'-5' exonucleolytic nonsense-mediated decay"/>
    <property type="evidence" value="ECO:0007669"/>
    <property type="project" value="TreeGrafter"/>
</dbReference>
<keyword evidence="4" id="KW-0067">ATP-binding</keyword>
<dbReference type="GO" id="GO:0016787">
    <property type="term" value="F:hydrolase activity"/>
    <property type="evidence" value="ECO:0007669"/>
    <property type="project" value="UniProtKB-KW"/>
</dbReference>
<dbReference type="PANTHER" id="PTHR12131">
    <property type="entry name" value="ATP-DEPENDENT RNA AND DNA HELICASE"/>
    <property type="match status" value="1"/>
</dbReference>
<feature type="domain" description="Helicase C-terminal" evidence="8">
    <location>
        <begin position="558"/>
        <end position="728"/>
    </location>
</feature>
<dbReference type="PROSITE" id="PS51194">
    <property type="entry name" value="HELICASE_CTER"/>
    <property type="match status" value="1"/>
</dbReference>
<evidence type="ECO:0000259" key="8">
    <source>
        <dbReference type="PROSITE" id="PS51194"/>
    </source>
</evidence>
<dbReference type="GO" id="GO:0055087">
    <property type="term" value="C:Ski complex"/>
    <property type="evidence" value="ECO:0007669"/>
    <property type="project" value="TreeGrafter"/>
</dbReference>
<dbReference type="GO" id="GO:0005524">
    <property type="term" value="F:ATP binding"/>
    <property type="evidence" value="ECO:0007669"/>
    <property type="project" value="UniProtKB-KW"/>
</dbReference>
<feature type="non-terminal residue" evidence="9">
    <location>
        <position position="1"/>
    </location>
</feature>
<keyword evidence="1" id="KW-0547">Nucleotide-binding</keyword>
<evidence type="ECO:0000256" key="4">
    <source>
        <dbReference type="ARBA" id="ARBA00022840"/>
    </source>
</evidence>